<feature type="domain" description="Methyl-accepting transducer" evidence="2">
    <location>
        <begin position="233"/>
        <end position="420"/>
    </location>
</feature>
<evidence type="ECO:0000259" key="4">
    <source>
        <dbReference type="PROSITE" id="PS50113"/>
    </source>
</evidence>
<name>A0A6N4R4G1_BLAVI</name>
<dbReference type="InterPro" id="IPR001610">
    <property type="entry name" value="PAC"/>
</dbReference>
<dbReference type="SMART" id="SM00283">
    <property type="entry name" value="MA"/>
    <property type="match status" value="1"/>
</dbReference>
<feature type="domain" description="PAC" evidence="4">
    <location>
        <begin position="196"/>
        <end position="248"/>
    </location>
</feature>
<dbReference type="InterPro" id="IPR050903">
    <property type="entry name" value="Bact_Chemotaxis_MeTrfase"/>
</dbReference>
<dbReference type="PROSITE" id="PS50111">
    <property type="entry name" value="CHEMOTAXIS_TRANSDUC_2"/>
    <property type="match status" value="1"/>
</dbReference>
<dbReference type="EMBL" id="VAFM01000001">
    <property type="protein sequence ID" value="TKW61686.1"/>
    <property type="molecule type" value="Genomic_DNA"/>
</dbReference>
<dbReference type="Gene3D" id="3.30.450.20">
    <property type="entry name" value="PAS domain"/>
    <property type="match status" value="2"/>
</dbReference>
<dbReference type="SUPFAM" id="SSF55785">
    <property type="entry name" value="PYP-like sensor domain (PAS domain)"/>
    <property type="match status" value="2"/>
</dbReference>
<reference evidence="5 6" key="1">
    <citation type="journal article" date="2017" name="Nat. Commun.">
        <title>In situ click chemistry generation of cyclooxygenase-2 inhibitors.</title>
        <authorList>
            <person name="Bhardwaj A."/>
            <person name="Kaur J."/>
            <person name="Wuest M."/>
            <person name="Wuest F."/>
        </authorList>
    </citation>
    <scope>NUCLEOTIDE SEQUENCE [LARGE SCALE GENOMIC DNA]</scope>
    <source>
        <strain evidence="5">S2_018_000_R2_106</strain>
    </source>
</reference>
<dbReference type="Gene3D" id="1.10.287.950">
    <property type="entry name" value="Methyl-accepting chemotaxis protein"/>
    <property type="match status" value="1"/>
</dbReference>
<evidence type="ECO:0000259" key="2">
    <source>
        <dbReference type="PROSITE" id="PS50111"/>
    </source>
</evidence>
<dbReference type="InterPro" id="IPR004089">
    <property type="entry name" value="MCPsignal_dom"/>
</dbReference>
<dbReference type="InterPro" id="IPR013655">
    <property type="entry name" value="PAS_fold_3"/>
</dbReference>
<gene>
    <name evidence="5" type="ORF">DI628_03400</name>
</gene>
<evidence type="ECO:0000313" key="5">
    <source>
        <dbReference type="EMBL" id="TKW61686.1"/>
    </source>
</evidence>
<protein>
    <submittedName>
        <fullName evidence="5">PAS domain S-box protein</fullName>
    </submittedName>
</protein>
<dbReference type="AlphaFoldDB" id="A0A6N4R4G1"/>
<dbReference type="Pfam" id="PF08447">
    <property type="entry name" value="PAS_3"/>
    <property type="match status" value="2"/>
</dbReference>
<dbReference type="PANTHER" id="PTHR24422:SF10">
    <property type="entry name" value="CHEMOTAXIS PROTEIN METHYLTRANSFERASE 2"/>
    <property type="match status" value="1"/>
</dbReference>
<dbReference type="PROSITE" id="PS50112">
    <property type="entry name" value="PAS"/>
    <property type="match status" value="1"/>
</dbReference>
<dbReference type="InterPro" id="IPR035965">
    <property type="entry name" value="PAS-like_dom_sf"/>
</dbReference>
<sequence>MFAKTRDVFGLNAALDRSAAVIHFDMQGKILWANQNFLNALGYSLPEVVGKHHSMFVDAEFVKSDEYRTFWQELNRGQYLSAQYKRIGKGGREVFIEATYNPILDGRNQPYKVIKIATDVTIKMVKMKEALDRTQAVISFKLDGTIIEANANFLIAMGYSLDEIKGKHHRMFVENGYGHSKAYEDFWIALGRGEFQMGEFQRINKNGELVWIKASYNPIFGSNGKPFQVVKYATDITHQKYIAQQTTEITNNVATATHELSGSIGEIAKSMGYTRDSVQLVSEQTQAADSAMQTMVAATANMGNLVGLIEAISGQINLLALNAAIEAARAGDAGRGFSVVADEVKKLAAQTGNSTTTISEEIRNIQSLSHEVSSGLSKIRDVVQETADNTNSVMAAIEEQSAVTNEISNNMSALTNMVNS</sequence>
<dbReference type="SMART" id="SM00086">
    <property type="entry name" value="PAC"/>
    <property type="match status" value="2"/>
</dbReference>
<dbReference type="NCBIfam" id="TIGR00229">
    <property type="entry name" value="sensory_box"/>
    <property type="match status" value="2"/>
</dbReference>
<keyword evidence="1" id="KW-0807">Transducer</keyword>
<feature type="domain" description="PAS" evidence="3">
    <location>
        <begin position="21"/>
        <end position="51"/>
    </location>
</feature>
<comment type="caution">
    <text evidence="5">The sequence shown here is derived from an EMBL/GenBank/DDBJ whole genome shotgun (WGS) entry which is preliminary data.</text>
</comment>
<proteinExistence type="predicted"/>
<dbReference type="SUPFAM" id="SSF58104">
    <property type="entry name" value="Methyl-accepting chemotaxis protein (MCP) signaling domain"/>
    <property type="match status" value="1"/>
</dbReference>
<evidence type="ECO:0000313" key="6">
    <source>
        <dbReference type="Proteomes" id="UP000320948"/>
    </source>
</evidence>
<dbReference type="Proteomes" id="UP000320948">
    <property type="component" value="Unassembled WGS sequence"/>
</dbReference>
<dbReference type="InterPro" id="IPR000014">
    <property type="entry name" value="PAS"/>
</dbReference>
<organism evidence="5 6">
    <name type="scientific">Blastochloris viridis</name>
    <name type="common">Rhodopseudomonas viridis</name>
    <dbReference type="NCBI Taxonomy" id="1079"/>
    <lineage>
        <taxon>Bacteria</taxon>
        <taxon>Pseudomonadati</taxon>
        <taxon>Pseudomonadota</taxon>
        <taxon>Alphaproteobacteria</taxon>
        <taxon>Hyphomicrobiales</taxon>
        <taxon>Blastochloridaceae</taxon>
        <taxon>Blastochloris</taxon>
    </lineage>
</organism>
<dbReference type="Pfam" id="PF00015">
    <property type="entry name" value="MCPsignal"/>
    <property type="match status" value="1"/>
</dbReference>
<dbReference type="CDD" id="cd00130">
    <property type="entry name" value="PAS"/>
    <property type="match status" value="2"/>
</dbReference>
<dbReference type="GO" id="GO:0007165">
    <property type="term" value="P:signal transduction"/>
    <property type="evidence" value="ECO:0007669"/>
    <property type="project" value="UniProtKB-KW"/>
</dbReference>
<dbReference type="PANTHER" id="PTHR24422">
    <property type="entry name" value="CHEMOTAXIS PROTEIN METHYLTRANSFERASE"/>
    <property type="match status" value="1"/>
</dbReference>
<evidence type="ECO:0000256" key="1">
    <source>
        <dbReference type="PROSITE-ProRule" id="PRU00284"/>
    </source>
</evidence>
<dbReference type="PROSITE" id="PS50113">
    <property type="entry name" value="PAC"/>
    <property type="match status" value="1"/>
</dbReference>
<dbReference type="GO" id="GO:0016020">
    <property type="term" value="C:membrane"/>
    <property type="evidence" value="ECO:0007669"/>
    <property type="project" value="InterPro"/>
</dbReference>
<dbReference type="InterPro" id="IPR000700">
    <property type="entry name" value="PAS-assoc_C"/>
</dbReference>
<accession>A0A6N4R4G1</accession>
<evidence type="ECO:0000259" key="3">
    <source>
        <dbReference type="PROSITE" id="PS50112"/>
    </source>
</evidence>